<dbReference type="EMBL" id="CP034752">
    <property type="protein sequence ID" value="QBH98443.1"/>
    <property type="molecule type" value="Genomic_DNA"/>
</dbReference>
<evidence type="ECO:0000313" key="1">
    <source>
        <dbReference type="EMBL" id="QBH98443.1"/>
    </source>
</evidence>
<dbReference type="AlphaFoldDB" id="A0A411WQA5"/>
<organism evidence="1 2">
    <name type="scientific">Limnobaculum zhutongyuii</name>
    <dbReference type="NCBI Taxonomy" id="2498113"/>
    <lineage>
        <taxon>Bacteria</taxon>
        <taxon>Pseudomonadati</taxon>
        <taxon>Pseudomonadota</taxon>
        <taxon>Gammaproteobacteria</taxon>
        <taxon>Enterobacterales</taxon>
        <taxon>Budviciaceae</taxon>
        <taxon>Limnobaculum</taxon>
    </lineage>
</organism>
<reference evidence="1 2" key="1">
    <citation type="submission" date="2019-03" db="EMBL/GenBank/DDBJ databases">
        <title>Pragia sp. nov. isolated from the gut tract of Carduelis flavirostris.</title>
        <authorList>
            <person name="Ge Y."/>
        </authorList>
    </citation>
    <scope>NUCLEOTIDE SEQUENCE [LARGE SCALE GENOMIC DNA]</scope>
    <source>
        <strain evidence="1 2">CF-458</strain>
    </source>
</reference>
<keyword evidence="2" id="KW-1185">Reference proteome</keyword>
<dbReference type="OrthoDB" id="6466965at2"/>
<evidence type="ECO:0000313" key="2">
    <source>
        <dbReference type="Proteomes" id="UP000293154"/>
    </source>
</evidence>
<gene>
    <name evidence="1" type="ORF">EKN56_19835</name>
</gene>
<protein>
    <submittedName>
        <fullName evidence="1">Uncharacterized protein</fullName>
    </submittedName>
</protein>
<dbReference type="RefSeq" id="WP_130593368.1">
    <property type="nucleotide sequence ID" value="NZ_CP034752.1"/>
</dbReference>
<accession>A0A411WQA5</accession>
<sequence length="322" mass="36962">MVKSKLLKVKKWVDLNEAASRLSIALNEPVNALDLLELALDGELVLSVKFPFDKKYVAKKMWEIHTPMGERMRKLFSFSCFFSGKDENDVNYIEKENEYLIAKHKEFLEKSHGCELSEEQKTFDYYCNSVQMVEWKYGEIDYLEEQIYELSMLGSESIDIMWLIQANKNKEMDELTNLDGVILRDNDGILYNLQEKFDEKYINKNRDDEALDPLDKLNKIFKLNGSHYFPAGGLPSGCEIGMSPANMSKFEARLSEDESAFSESQLLTVIGAVLKEITTSEARKWTQGDLASRIDDKKMANLSERVINGVFANANKHLKSIN</sequence>
<dbReference type="KEGG" id="prag:EKN56_19835"/>
<proteinExistence type="predicted"/>
<dbReference type="Proteomes" id="UP000293154">
    <property type="component" value="Chromosome"/>
</dbReference>
<name>A0A411WQA5_9GAMM</name>